<evidence type="ECO:0000313" key="2">
    <source>
        <dbReference type="Proteomes" id="UP000759537"/>
    </source>
</evidence>
<proteinExistence type="predicted"/>
<organism evidence="1 2">
    <name type="scientific">Russula ochroleuca</name>
    <dbReference type="NCBI Taxonomy" id="152965"/>
    <lineage>
        <taxon>Eukaryota</taxon>
        <taxon>Fungi</taxon>
        <taxon>Dikarya</taxon>
        <taxon>Basidiomycota</taxon>
        <taxon>Agaricomycotina</taxon>
        <taxon>Agaricomycetes</taxon>
        <taxon>Russulales</taxon>
        <taxon>Russulaceae</taxon>
        <taxon>Russula</taxon>
    </lineage>
</organism>
<protein>
    <submittedName>
        <fullName evidence="1">Uncharacterized protein</fullName>
    </submittedName>
</protein>
<accession>A0A9P5MRS6</accession>
<dbReference type="AlphaFoldDB" id="A0A9P5MRS6"/>
<sequence length="293" mass="32346">MSFMWRARGREDVCALLIGKSAQRFSIEDEGCTSGGELADGEWLAGKIKAERRFFEPSEEESGMAGGTASRAALIGPTPVTIIGPFKLPIHTSRTRMVKRAAASQDPASVRSISVRDRGYALRSQVFSSQGIMRIRKLSAKKEVIDTDPLLAGYRQEIEELKETPRREYEKGKEASPPKKNHRLSIPRQLTKYAVFPIPVLLPAPKSSWTKTQLQQELSSAQHNLNAPLRAEVIEWVTAEAHPASEIASSATAVTTLLFRRDPRKAKESMFGMVLGRGSMVSPTVVQYIPVAD</sequence>
<dbReference type="OrthoDB" id="10669214at2759"/>
<comment type="caution">
    <text evidence="1">The sequence shown here is derived from an EMBL/GenBank/DDBJ whole genome shotgun (WGS) entry which is preliminary data.</text>
</comment>
<evidence type="ECO:0000313" key="1">
    <source>
        <dbReference type="EMBL" id="KAF8476385.1"/>
    </source>
</evidence>
<reference evidence="1" key="1">
    <citation type="submission" date="2019-10" db="EMBL/GenBank/DDBJ databases">
        <authorList>
            <consortium name="DOE Joint Genome Institute"/>
            <person name="Kuo A."/>
            <person name="Miyauchi S."/>
            <person name="Kiss E."/>
            <person name="Drula E."/>
            <person name="Kohler A."/>
            <person name="Sanchez-Garcia M."/>
            <person name="Andreopoulos B."/>
            <person name="Barry K.W."/>
            <person name="Bonito G."/>
            <person name="Buee M."/>
            <person name="Carver A."/>
            <person name="Chen C."/>
            <person name="Cichocki N."/>
            <person name="Clum A."/>
            <person name="Culley D."/>
            <person name="Crous P.W."/>
            <person name="Fauchery L."/>
            <person name="Girlanda M."/>
            <person name="Hayes R."/>
            <person name="Keri Z."/>
            <person name="LaButti K."/>
            <person name="Lipzen A."/>
            <person name="Lombard V."/>
            <person name="Magnuson J."/>
            <person name="Maillard F."/>
            <person name="Morin E."/>
            <person name="Murat C."/>
            <person name="Nolan M."/>
            <person name="Ohm R."/>
            <person name="Pangilinan J."/>
            <person name="Pereira M."/>
            <person name="Perotto S."/>
            <person name="Peter M."/>
            <person name="Riley R."/>
            <person name="Sitrit Y."/>
            <person name="Stielow B."/>
            <person name="Szollosi G."/>
            <person name="Zifcakova L."/>
            <person name="Stursova M."/>
            <person name="Spatafora J.W."/>
            <person name="Tedersoo L."/>
            <person name="Vaario L.-M."/>
            <person name="Yamada A."/>
            <person name="Yan M."/>
            <person name="Wang P."/>
            <person name="Xu J."/>
            <person name="Bruns T."/>
            <person name="Baldrian P."/>
            <person name="Vilgalys R."/>
            <person name="Henrissat B."/>
            <person name="Grigoriev I.V."/>
            <person name="Hibbett D."/>
            <person name="Nagy L.G."/>
            <person name="Martin F.M."/>
        </authorList>
    </citation>
    <scope>NUCLEOTIDE SEQUENCE</scope>
    <source>
        <strain evidence="1">Prilba</strain>
    </source>
</reference>
<reference evidence="1" key="2">
    <citation type="journal article" date="2020" name="Nat. Commun.">
        <title>Large-scale genome sequencing of mycorrhizal fungi provides insights into the early evolution of symbiotic traits.</title>
        <authorList>
            <person name="Miyauchi S."/>
            <person name="Kiss E."/>
            <person name="Kuo A."/>
            <person name="Drula E."/>
            <person name="Kohler A."/>
            <person name="Sanchez-Garcia M."/>
            <person name="Morin E."/>
            <person name="Andreopoulos B."/>
            <person name="Barry K.W."/>
            <person name="Bonito G."/>
            <person name="Buee M."/>
            <person name="Carver A."/>
            <person name="Chen C."/>
            <person name="Cichocki N."/>
            <person name="Clum A."/>
            <person name="Culley D."/>
            <person name="Crous P.W."/>
            <person name="Fauchery L."/>
            <person name="Girlanda M."/>
            <person name="Hayes R.D."/>
            <person name="Keri Z."/>
            <person name="LaButti K."/>
            <person name="Lipzen A."/>
            <person name="Lombard V."/>
            <person name="Magnuson J."/>
            <person name="Maillard F."/>
            <person name="Murat C."/>
            <person name="Nolan M."/>
            <person name="Ohm R.A."/>
            <person name="Pangilinan J."/>
            <person name="Pereira M.F."/>
            <person name="Perotto S."/>
            <person name="Peter M."/>
            <person name="Pfister S."/>
            <person name="Riley R."/>
            <person name="Sitrit Y."/>
            <person name="Stielow J.B."/>
            <person name="Szollosi G."/>
            <person name="Zifcakova L."/>
            <person name="Stursova M."/>
            <person name="Spatafora J.W."/>
            <person name="Tedersoo L."/>
            <person name="Vaario L.M."/>
            <person name="Yamada A."/>
            <person name="Yan M."/>
            <person name="Wang P."/>
            <person name="Xu J."/>
            <person name="Bruns T."/>
            <person name="Baldrian P."/>
            <person name="Vilgalys R."/>
            <person name="Dunand C."/>
            <person name="Henrissat B."/>
            <person name="Grigoriev I.V."/>
            <person name="Hibbett D."/>
            <person name="Nagy L.G."/>
            <person name="Martin F.M."/>
        </authorList>
    </citation>
    <scope>NUCLEOTIDE SEQUENCE</scope>
    <source>
        <strain evidence="1">Prilba</strain>
    </source>
</reference>
<gene>
    <name evidence="1" type="ORF">DFH94DRAFT_846429</name>
</gene>
<dbReference type="EMBL" id="WHVB01000015">
    <property type="protein sequence ID" value="KAF8476385.1"/>
    <property type="molecule type" value="Genomic_DNA"/>
</dbReference>
<name>A0A9P5MRS6_9AGAM</name>
<dbReference type="Proteomes" id="UP000759537">
    <property type="component" value="Unassembled WGS sequence"/>
</dbReference>
<keyword evidence="2" id="KW-1185">Reference proteome</keyword>